<dbReference type="CDD" id="cd00610">
    <property type="entry name" value="OAT_like"/>
    <property type="match status" value="1"/>
</dbReference>
<comment type="pathway">
    <text evidence="2 9">Cofactor biosynthesis; biotin biosynthesis; 7,8-diaminononanoate from 8-amino-7-oxononanoate (SAM route): step 1/1.</text>
</comment>
<comment type="cofactor">
    <cofactor evidence="1 9">
        <name>pyridoxal 5'-phosphate</name>
        <dbReference type="ChEBI" id="CHEBI:597326"/>
    </cofactor>
</comment>
<gene>
    <name evidence="9" type="primary">bioA</name>
    <name evidence="10" type="ORF">IMCC14465_03780</name>
</gene>
<dbReference type="AlphaFoldDB" id="J9E274"/>
<dbReference type="Gene3D" id="3.90.1150.10">
    <property type="entry name" value="Aspartate Aminotransferase, domain 1"/>
    <property type="match status" value="1"/>
</dbReference>
<dbReference type="FunFam" id="3.40.640.10:FF:000004">
    <property type="entry name" value="Acetylornithine aminotransferase"/>
    <property type="match status" value="1"/>
</dbReference>
<evidence type="ECO:0000313" key="11">
    <source>
        <dbReference type="Proteomes" id="UP000004836"/>
    </source>
</evidence>
<dbReference type="NCBIfam" id="TIGR00508">
    <property type="entry name" value="bioA"/>
    <property type="match status" value="1"/>
</dbReference>
<dbReference type="GO" id="GO:0009102">
    <property type="term" value="P:biotin biosynthetic process"/>
    <property type="evidence" value="ECO:0007669"/>
    <property type="project" value="UniProtKB-UniRule"/>
</dbReference>
<feature type="site" description="Participates in the substrate recognition with KAPA and in a stacking interaction with the adenine ring of SAM" evidence="9">
    <location>
        <position position="48"/>
    </location>
</feature>
<dbReference type="UniPathway" id="UPA00078">
    <property type="reaction ID" value="UER00160"/>
</dbReference>
<proteinExistence type="inferred from homology"/>
<evidence type="ECO:0000256" key="9">
    <source>
        <dbReference type="HAMAP-Rule" id="MF_00834"/>
    </source>
</evidence>
<dbReference type="InterPro" id="IPR015422">
    <property type="entry name" value="PyrdxlP-dep_Trfase_small"/>
</dbReference>
<evidence type="ECO:0000256" key="4">
    <source>
        <dbReference type="ARBA" id="ARBA00022679"/>
    </source>
</evidence>
<feature type="binding site" evidence="9">
    <location>
        <begin position="143"/>
        <end position="144"/>
    </location>
    <ligand>
        <name>pyridoxal 5'-phosphate</name>
        <dbReference type="ChEBI" id="CHEBI:597326"/>
    </ligand>
</feature>
<dbReference type="HAMAP" id="MF_00834">
    <property type="entry name" value="BioA"/>
    <property type="match status" value="1"/>
</dbReference>
<dbReference type="EC" id="2.6.1.62" evidence="9"/>
<keyword evidence="9" id="KW-0963">Cytoplasm</keyword>
<name>J9E274_9PROT</name>
<dbReference type="PROSITE" id="PS00600">
    <property type="entry name" value="AA_TRANSFER_CLASS_3"/>
    <property type="match status" value="1"/>
</dbReference>
<dbReference type="PANTHER" id="PTHR42684:SF17">
    <property type="entry name" value="ADENOSYLMETHIONINE-8-AMINO-7-OXONONANOATE AMINOTRANSFERASE"/>
    <property type="match status" value="1"/>
</dbReference>
<protein>
    <recommendedName>
        <fullName evidence="9">Adenosylmethionine-8-amino-7-oxononanoate aminotransferase</fullName>
        <ecNumber evidence="9">2.6.1.62</ecNumber>
    </recommendedName>
    <alternativeName>
        <fullName evidence="9">7,8-diamino-pelargonic acid aminotransferase</fullName>
        <shortName evidence="9">DAPA AT</shortName>
        <shortName evidence="9">DAPA aminotransferase</shortName>
    </alternativeName>
    <alternativeName>
        <fullName evidence="9">7,8-diaminononanoate synthase</fullName>
        <shortName evidence="9">DANS</shortName>
    </alternativeName>
    <alternativeName>
        <fullName evidence="9">Diaminopelargonic acid synthase</fullName>
    </alternativeName>
</protein>
<dbReference type="PANTHER" id="PTHR42684">
    <property type="entry name" value="ADENOSYLMETHIONINE-8-AMINO-7-OXONONANOATE AMINOTRANSFERASE"/>
    <property type="match status" value="1"/>
</dbReference>
<accession>J9E274</accession>
<keyword evidence="3 9" id="KW-0032">Aminotransferase</keyword>
<comment type="caution">
    <text evidence="10">The sequence shown here is derived from an EMBL/GenBank/DDBJ whole genome shotgun (WGS) entry which is preliminary data.</text>
</comment>
<feature type="binding site" evidence="9">
    <location>
        <position position="270"/>
    </location>
    <ligand>
        <name>pyridoxal 5'-phosphate</name>
        <dbReference type="ChEBI" id="CHEBI:597326"/>
    </ligand>
</feature>
<comment type="similarity">
    <text evidence="9">Belongs to the class-III pyridoxal-phosphate-dependent aminotransferase family. BioA subfamily.</text>
</comment>
<feature type="binding site" evidence="9">
    <location>
        <position position="333"/>
    </location>
    <ligand>
        <name>substrate</name>
    </ligand>
</feature>
<comment type="subcellular location">
    <subcellularLocation>
        <location evidence="9">Cytoplasm</location>
    </subcellularLocation>
</comment>
<evidence type="ECO:0000256" key="6">
    <source>
        <dbReference type="ARBA" id="ARBA00022756"/>
    </source>
</evidence>
<keyword evidence="5 9" id="KW-0949">S-adenosyl-L-methionine</keyword>
<feature type="binding site" evidence="9">
    <location>
        <position position="417"/>
    </location>
    <ligand>
        <name>substrate</name>
    </ligand>
</feature>
<organism evidence="10 11">
    <name type="scientific">alpha proteobacterium IMCC14465</name>
    <dbReference type="NCBI Taxonomy" id="1220535"/>
    <lineage>
        <taxon>Bacteria</taxon>
        <taxon>Pseudomonadati</taxon>
        <taxon>Pseudomonadota</taxon>
        <taxon>Alphaproteobacteria</taxon>
        <taxon>PS1 clade</taxon>
    </lineage>
</organism>
<dbReference type="Pfam" id="PF00202">
    <property type="entry name" value="Aminotran_3"/>
    <property type="match status" value="1"/>
</dbReference>
<dbReference type="STRING" id="1220535.IMCC14465_03780"/>
<dbReference type="PATRIC" id="fig|1220535.3.peg.374"/>
<evidence type="ECO:0000313" key="10">
    <source>
        <dbReference type="EMBL" id="EJW21984.1"/>
    </source>
</evidence>
<dbReference type="GO" id="GO:0005737">
    <property type="term" value="C:cytoplasm"/>
    <property type="evidence" value="ECO:0007669"/>
    <property type="project" value="UniProtKB-SubCell"/>
</dbReference>
<evidence type="ECO:0000256" key="2">
    <source>
        <dbReference type="ARBA" id="ARBA00005063"/>
    </source>
</evidence>
<dbReference type="NCBIfam" id="NF004624">
    <property type="entry name" value="PRK05964.1"/>
    <property type="match status" value="1"/>
</dbReference>
<comment type="function">
    <text evidence="9">Catalyzes the transfer of the alpha-amino group from S-adenosyl-L-methionine (SAM) to 7-keto-8-aminopelargonic acid (KAPA) to form 7,8-diaminopelargonic acid (DAPA). It is the only aminotransferase known to utilize SAM as an amino donor.</text>
</comment>
<comment type="catalytic activity">
    <reaction evidence="8 9">
        <text>(8S)-8-amino-7-oxononanoate + S-adenosyl-L-methionine = S-adenosyl-4-methylsulfanyl-2-oxobutanoate + (7R,8S)-7,8-diammoniononanoate</text>
        <dbReference type="Rhea" id="RHEA:16861"/>
        <dbReference type="ChEBI" id="CHEBI:16490"/>
        <dbReference type="ChEBI" id="CHEBI:59789"/>
        <dbReference type="ChEBI" id="CHEBI:149468"/>
        <dbReference type="ChEBI" id="CHEBI:149469"/>
        <dbReference type="EC" id="2.6.1.62"/>
    </reaction>
</comment>
<dbReference type="InterPro" id="IPR049704">
    <property type="entry name" value="Aminotrans_3_PPA_site"/>
</dbReference>
<feature type="modified residue" description="N6-(pyridoxal phosphate)lysine" evidence="9">
    <location>
        <position position="299"/>
    </location>
</feature>
<dbReference type="InterPro" id="IPR015424">
    <property type="entry name" value="PyrdxlP-dep_Trfase"/>
</dbReference>
<dbReference type="InterPro" id="IPR005815">
    <property type="entry name" value="BioA"/>
</dbReference>
<keyword evidence="4 9" id="KW-0808">Transferase</keyword>
<evidence type="ECO:0000256" key="7">
    <source>
        <dbReference type="ARBA" id="ARBA00022898"/>
    </source>
</evidence>
<keyword evidence="7 9" id="KW-0663">Pyridoxal phosphate</keyword>
<dbReference type="eggNOG" id="COG0161">
    <property type="taxonomic scope" value="Bacteria"/>
</dbReference>
<comment type="subunit">
    <text evidence="9">Homodimer.</text>
</comment>
<evidence type="ECO:0000256" key="8">
    <source>
        <dbReference type="ARBA" id="ARBA00048449"/>
    </source>
</evidence>
<dbReference type="InterPro" id="IPR005814">
    <property type="entry name" value="Aminotrans_3"/>
</dbReference>
<keyword evidence="6 9" id="KW-0093">Biotin biosynthesis</keyword>
<evidence type="ECO:0000256" key="1">
    <source>
        <dbReference type="ARBA" id="ARBA00001933"/>
    </source>
</evidence>
<dbReference type="SUPFAM" id="SSF53383">
    <property type="entry name" value="PLP-dependent transferases"/>
    <property type="match status" value="1"/>
</dbReference>
<reference evidence="10 11" key="1">
    <citation type="journal article" date="2012" name="J. Bacteriol.">
        <title>Genome Sequence of Strain IMCC14465, Isolated from the East Sea, Belonging to the PS1 Clade of Alphaproteobacteria.</title>
        <authorList>
            <person name="Yang S.J."/>
            <person name="Kang I."/>
            <person name="Cho J.C."/>
        </authorList>
    </citation>
    <scope>NUCLEOTIDE SEQUENCE [LARGE SCALE GENOMIC DNA]</scope>
    <source>
        <strain evidence="10 11">IMCC14465</strain>
    </source>
</reference>
<dbReference type="GO" id="GO:0004015">
    <property type="term" value="F:adenosylmethionine-8-amino-7-oxononanoate transaminase activity"/>
    <property type="evidence" value="ECO:0007669"/>
    <property type="project" value="UniProtKB-UniRule"/>
</dbReference>
<feature type="binding site" evidence="9">
    <location>
        <begin position="334"/>
        <end position="335"/>
    </location>
    <ligand>
        <name>pyridoxal 5'-phosphate</name>
        <dbReference type="ChEBI" id="CHEBI:597326"/>
    </ligand>
</feature>
<feature type="binding site" evidence="9">
    <location>
        <position position="83"/>
    </location>
    <ligand>
        <name>substrate</name>
    </ligand>
</feature>
<dbReference type="GO" id="GO:0030170">
    <property type="term" value="F:pyridoxal phosphate binding"/>
    <property type="evidence" value="ECO:0007669"/>
    <property type="project" value="UniProtKB-UniRule"/>
</dbReference>
<keyword evidence="11" id="KW-1185">Reference proteome</keyword>
<feature type="binding site" evidence="9">
    <location>
        <position position="299"/>
    </location>
    <ligand>
        <name>substrate</name>
    </ligand>
</feature>
<dbReference type="InterPro" id="IPR015421">
    <property type="entry name" value="PyrdxlP-dep_Trfase_major"/>
</dbReference>
<evidence type="ECO:0000256" key="5">
    <source>
        <dbReference type="ARBA" id="ARBA00022691"/>
    </source>
</evidence>
<sequence length="454" mass="50249">MNNKARNEIFLKKTIIREIYMTVSPNNPLFPDMPDWQQQARDNLWPPYTQMRTTPIGLPVSEAEGVRITLADGRRLIDGVSSWWSVCHGYRHPHIEQAVISQMQKLPHIMLGGYQHEPAARLATRLADLCPGDLNHVFFTDSGSVAIEVGMKMAIQYWLNNGVKGRHKFLHFRGGYHGDTFATMAVCDPEEGMHSHFSGVLTPQVLAELPVNDELYERLDMQMAKHADELAGVLIEPLVQGAGGMIFHSEEVLKKVARLCQKHNILLIADEIMTGLGRLGEMVACQRADVIPDIITFSKTLTGGTVPLAATIATSRIFEAFLSDDPAKALMHGPTFMGNPIGCMAALASLDLFEQEPRLEQVRAIEKQLEKELEPARGLPAVKDVRVCGSIGVIETTGLGDVNFLKQRFVEEGVWIRPFGSIIYTIPPYIIGSEDLSKVTSAMVKLAGELKSNT</sequence>
<dbReference type="Gene3D" id="3.40.640.10">
    <property type="entry name" value="Type I PLP-dependent aspartate aminotransferase-like (Major domain)"/>
    <property type="match status" value="1"/>
</dbReference>
<dbReference type="Proteomes" id="UP000004836">
    <property type="component" value="Unassembled WGS sequence"/>
</dbReference>
<feature type="binding site" evidence="9">
    <location>
        <position position="176"/>
    </location>
    <ligand>
        <name>substrate</name>
    </ligand>
</feature>
<dbReference type="EMBL" id="ALYF01000002">
    <property type="protein sequence ID" value="EJW21984.1"/>
    <property type="molecule type" value="Genomic_DNA"/>
</dbReference>
<evidence type="ECO:0000256" key="3">
    <source>
        <dbReference type="ARBA" id="ARBA00022576"/>
    </source>
</evidence>